<dbReference type="PANTHER" id="PTHR43711">
    <property type="entry name" value="TWO-COMPONENT HISTIDINE KINASE"/>
    <property type="match status" value="1"/>
</dbReference>
<keyword evidence="6" id="KW-0418">Kinase</keyword>
<evidence type="ECO:0000259" key="12">
    <source>
        <dbReference type="PROSITE" id="PS50110"/>
    </source>
</evidence>
<evidence type="ECO:0000313" key="15">
    <source>
        <dbReference type="Proteomes" id="UP000308901"/>
    </source>
</evidence>
<evidence type="ECO:0000256" key="3">
    <source>
        <dbReference type="ARBA" id="ARBA00012438"/>
    </source>
</evidence>
<feature type="domain" description="Response regulatory" evidence="12">
    <location>
        <begin position="498"/>
        <end position="601"/>
    </location>
</feature>
<evidence type="ECO:0000256" key="9">
    <source>
        <dbReference type="SAM" id="Coils"/>
    </source>
</evidence>
<dbReference type="PROSITE" id="PS50110">
    <property type="entry name" value="RESPONSE_REGULATORY"/>
    <property type="match status" value="1"/>
</dbReference>
<protein>
    <recommendedName>
        <fullName evidence="3">histidine kinase</fullName>
        <ecNumber evidence="3">2.7.13.3</ecNumber>
    </recommendedName>
</protein>
<dbReference type="InterPro" id="IPR005467">
    <property type="entry name" value="His_kinase_dom"/>
</dbReference>
<dbReference type="SUPFAM" id="SSF47384">
    <property type="entry name" value="Homodimeric domain of signal transducing histidine kinase"/>
    <property type="match status" value="1"/>
</dbReference>
<dbReference type="InterPro" id="IPR004358">
    <property type="entry name" value="Sig_transdc_His_kin-like_C"/>
</dbReference>
<dbReference type="InterPro" id="IPR001789">
    <property type="entry name" value="Sig_transdc_resp-reg_receiver"/>
</dbReference>
<reference evidence="14 15" key="1">
    <citation type="submission" date="2019-05" db="EMBL/GenBank/DDBJ databases">
        <title>Arcobacter sp. nov., isolated from sea sediment.</title>
        <authorList>
            <person name="Kim W."/>
        </authorList>
    </citation>
    <scope>NUCLEOTIDE SEQUENCE [LARGE SCALE GENOMIC DNA]</scope>
    <source>
        <strain evidence="14 15">CAU 1517</strain>
    </source>
</reference>
<feature type="domain" description="HAMP" evidence="13">
    <location>
        <begin position="178"/>
        <end position="230"/>
    </location>
</feature>
<dbReference type="PRINTS" id="PR00344">
    <property type="entry name" value="BCTRLSENSOR"/>
</dbReference>
<dbReference type="SMART" id="SM00387">
    <property type="entry name" value="HATPase_c"/>
    <property type="match status" value="1"/>
</dbReference>
<feature type="coiled-coil region" evidence="9">
    <location>
        <begin position="225"/>
        <end position="259"/>
    </location>
</feature>
<dbReference type="SMART" id="SM00388">
    <property type="entry name" value="HisKA"/>
    <property type="match status" value="1"/>
</dbReference>
<dbReference type="InterPro" id="IPR003661">
    <property type="entry name" value="HisK_dim/P_dom"/>
</dbReference>
<dbReference type="InterPro" id="IPR050736">
    <property type="entry name" value="Sensor_HK_Regulatory"/>
</dbReference>
<gene>
    <name evidence="14" type="ORF">FDK22_15400</name>
</gene>
<comment type="subcellular location">
    <subcellularLocation>
        <location evidence="2">Membrane</location>
    </subcellularLocation>
</comment>
<dbReference type="GO" id="GO:0000155">
    <property type="term" value="F:phosphorelay sensor kinase activity"/>
    <property type="evidence" value="ECO:0007669"/>
    <property type="project" value="InterPro"/>
</dbReference>
<dbReference type="Pfam" id="PF00512">
    <property type="entry name" value="HisKA"/>
    <property type="match status" value="1"/>
</dbReference>
<dbReference type="PANTHER" id="PTHR43711:SF26">
    <property type="entry name" value="SENSOR HISTIDINE KINASE RCSC"/>
    <property type="match status" value="1"/>
</dbReference>
<keyword evidence="10" id="KW-1133">Transmembrane helix</keyword>
<keyword evidence="10" id="KW-0472">Membrane</keyword>
<dbReference type="CDD" id="cd16922">
    <property type="entry name" value="HATPase_EvgS-ArcB-TorS-like"/>
    <property type="match status" value="1"/>
</dbReference>
<keyword evidence="4 8" id="KW-0597">Phosphoprotein</keyword>
<dbReference type="Gene3D" id="3.30.565.10">
    <property type="entry name" value="Histidine kinase-like ATPase, C-terminal domain"/>
    <property type="match status" value="1"/>
</dbReference>
<keyword evidence="15" id="KW-1185">Reference proteome</keyword>
<dbReference type="SUPFAM" id="SSF52172">
    <property type="entry name" value="CheY-like"/>
    <property type="match status" value="1"/>
</dbReference>
<dbReference type="Gene3D" id="1.10.287.130">
    <property type="match status" value="1"/>
</dbReference>
<proteinExistence type="predicted"/>
<dbReference type="Proteomes" id="UP000308901">
    <property type="component" value="Unassembled WGS sequence"/>
</dbReference>
<evidence type="ECO:0000256" key="2">
    <source>
        <dbReference type="ARBA" id="ARBA00004370"/>
    </source>
</evidence>
<dbReference type="InterPro" id="IPR036097">
    <property type="entry name" value="HisK_dim/P_sf"/>
</dbReference>
<feature type="transmembrane region" description="Helical" evidence="10">
    <location>
        <begin position="7"/>
        <end position="31"/>
    </location>
</feature>
<dbReference type="SUPFAM" id="SSF55874">
    <property type="entry name" value="ATPase domain of HSP90 chaperone/DNA topoisomerase II/histidine kinase"/>
    <property type="match status" value="1"/>
</dbReference>
<evidence type="ECO:0000256" key="8">
    <source>
        <dbReference type="PROSITE-ProRule" id="PRU00169"/>
    </source>
</evidence>
<dbReference type="EC" id="2.7.13.3" evidence="3"/>
<keyword evidence="9" id="KW-0175">Coiled coil</keyword>
<dbReference type="InterPro" id="IPR003660">
    <property type="entry name" value="HAMP_dom"/>
</dbReference>
<accession>A0A5R8XX94</accession>
<dbReference type="PROSITE" id="PS50885">
    <property type="entry name" value="HAMP"/>
    <property type="match status" value="1"/>
</dbReference>
<dbReference type="InterPro" id="IPR011006">
    <property type="entry name" value="CheY-like_superfamily"/>
</dbReference>
<dbReference type="EMBL" id="VANU01000010">
    <property type="protein sequence ID" value="TLP35192.1"/>
    <property type="molecule type" value="Genomic_DNA"/>
</dbReference>
<evidence type="ECO:0000313" key="14">
    <source>
        <dbReference type="EMBL" id="TLP35192.1"/>
    </source>
</evidence>
<dbReference type="GO" id="GO:0016020">
    <property type="term" value="C:membrane"/>
    <property type="evidence" value="ECO:0007669"/>
    <property type="project" value="UniProtKB-SubCell"/>
</dbReference>
<dbReference type="OrthoDB" id="177675at2"/>
<dbReference type="CDD" id="cd00082">
    <property type="entry name" value="HisKA"/>
    <property type="match status" value="1"/>
</dbReference>
<dbReference type="RefSeq" id="WP_138153883.1">
    <property type="nucleotide sequence ID" value="NZ_VANU01000010.1"/>
</dbReference>
<evidence type="ECO:0000256" key="5">
    <source>
        <dbReference type="ARBA" id="ARBA00022679"/>
    </source>
</evidence>
<evidence type="ECO:0000259" key="13">
    <source>
        <dbReference type="PROSITE" id="PS50885"/>
    </source>
</evidence>
<feature type="modified residue" description="4-aspartylphosphate" evidence="8">
    <location>
        <position position="546"/>
    </location>
</feature>
<evidence type="ECO:0000256" key="6">
    <source>
        <dbReference type="ARBA" id="ARBA00022777"/>
    </source>
</evidence>
<sequence length="601" mass="68764">MSFKYRFIISFVLLEIFFITLIVSINFIAIVDSSNKLINDNINSKTIFLEDLVKVPLSIYDLATLDNIIEKAQDDTIVNSIILLNTQEKIISSSYKFEDMNLEELIKIKEDKTLNFKDKVYKVKHINIKEEDTSLGSMYLVFDLSENNQFIQSNKEKTLIIIFIEILISTILSYLIGSKLTNKLTRLSNIAIDIGKNKYPKIPYTNTNDEIGSLSKSFVYMQENLLNRTKKLKDLTNKLESQKRELELANKEKDDFLANMSHELKTPLNSINVISSVMSKNKNGNLSEKDIHNITIVNKAGKDLLELINDVLDISKLEAGEIIVNNTDIDVNSFFTEIYDGFKMQAKLKSINFELICDENIGFIHSDKLRLKQIIKNLLSNSFKFTQQGFIKVNVKKNDKFLDVRVEDTGIGIEKEKLGKIFDRFKQADGSTTRKFGGTGLGLAISKQLVKLLGGNISVESSKNVGSTFKFSILINEDKLNHTLIEKTKNKNIEKNRKILVLNYDPLNLMNLIIKLKNDYIVDSVSTSKELFTNISKYDFDYIIVDFTNLGAVDIIKLKEHEKKIIAIIDKDSTSKNIISTNFNSYFEKPFKEEEIRKLIS</sequence>
<organism evidence="14 15">
    <name type="scientific">Arcobacter arenosus</name>
    <dbReference type="NCBI Taxonomy" id="2576037"/>
    <lineage>
        <taxon>Bacteria</taxon>
        <taxon>Pseudomonadati</taxon>
        <taxon>Campylobacterota</taxon>
        <taxon>Epsilonproteobacteria</taxon>
        <taxon>Campylobacterales</taxon>
        <taxon>Arcobacteraceae</taxon>
        <taxon>Arcobacter</taxon>
    </lineage>
</organism>
<name>A0A5R8XX94_9BACT</name>
<dbReference type="PROSITE" id="PS50109">
    <property type="entry name" value="HIS_KIN"/>
    <property type="match status" value="1"/>
</dbReference>
<dbReference type="InterPro" id="IPR003594">
    <property type="entry name" value="HATPase_dom"/>
</dbReference>
<evidence type="ECO:0000256" key="4">
    <source>
        <dbReference type="ARBA" id="ARBA00022553"/>
    </source>
</evidence>
<keyword evidence="7" id="KW-0902">Two-component regulatory system</keyword>
<evidence type="ECO:0000259" key="11">
    <source>
        <dbReference type="PROSITE" id="PS50109"/>
    </source>
</evidence>
<dbReference type="AlphaFoldDB" id="A0A5R8XX94"/>
<comment type="caution">
    <text evidence="14">The sequence shown here is derived from an EMBL/GenBank/DDBJ whole genome shotgun (WGS) entry which is preliminary data.</text>
</comment>
<evidence type="ECO:0000256" key="10">
    <source>
        <dbReference type="SAM" id="Phobius"/>
    </source>
</evidence>
<evidence type="ECO:0000256" key="1">
    <source>
        <dbReference type="ARBA" id="ARBA00000085"/>
    </source>
</evidence>
<dbReference type="CDD" id="cd06225">
    <property type="entry name" value="HAMP"/>
    <property type="match status" value="1"/>
</dbReference>
<comment type="catalytic activity">
    <reaction evidence="1">
        <text>ATP + protein L-histidine = ADP + protein N-phospho-L-histidine.</text>
        <dbReference type="EC" id="2.7.13.3"/>
    </reaction>
</comment>
<keyword evidence="5" id="KW-0808">Transferase</keyword>
<dbReference type="InterPro" id="IPR036890">
    <property type="entry name" value="HATPase_C_sf"/>
</dbReference>
<dbReference type="Gene3D" id="3.40.50.2300">
    <property type="match status" value="1"/>
</dbReference>
<dbReference type="Pfam" id="PF02518">
    <property type="entry name" value="HATPase_c"/>
    <property type="match status" value="1"/>
</dbReference>
<feature type="domain" description="Histidine kinase" evidence="11">
    <location>
        <begin position="259"/>
        <end position="477"/>
    </location>
</feature>
<evidence type="ECO:0000256" key="7">
    <source>
        <dbReference type="ARBA" id="ARBA00023012"/>
    </source>
</evidence>
<dbReference type="Gene3D" id="6.10.340.10">
    <property type="match status" value="1"/>
</dbReference>
<keyword evidence="10" id="KW-0812">Transmembrane</keyword>
<dbReference type="FunFam" id="3.30.565.10:FF:000010">
    <property type="entry name" value="Sensor histidine kinase RcsC"/>
    <property type="match status" value="1"/>
</dbReference>